<comment type="caution">
    <text evidence="2">The sequence shown here is derived from an EMBL/GenBank/DDBJ whole genome shotgun (WGS) entry which is preliminary data.</text>
</comment>
<dbReference type="Proteomes" id="UP000548304">
    <property type="component" value="Unassembled WGS sequence"/>
</dbReference>
<accession>A0A852YXP9</accession>
<feature type="domain" description="Transposase Helix-turn-helix" evidence="1">
    <location>
        <begin position="32"/>
        <end position="82"/>
    </location>
</feature>
<gene>
    <name evidence="2" type="ORF">FHR84_002745</name>
</gene>
<organism evidence="2 3">
    <name type="scientific">Actinopolyspora biskrensis</name>
    <dbReference type="NCBI Taxonomy" id="1470178"/>
    <lineage>
        <taxon>Bacteria</taxon>
        <taxon>Bacillati</taxon>
        <taxon>Actinomycetota</taxon>
        <taxon>Actinomycetes</taxon>
        <taxon>Actinopolysporales</taxon>
        <taxon>Actinopolysporaceae</taxon>
        <taxon>Actinopolyspora</taxon>
    </lineage>
</organism>
<evidence type="ECO:0000259" key="1">
    <source>
        <dbReference type="Pfam" id="PF13613"/>
    </source>
</evidence>
<dbReference type="AlphaFoldDB" id="A0A852YXP9"/>
<keyword evidence="3" id="KW-1185">Reference proteome</keyword>
<reference evidence="2 3" key="1">
    <citation type="submission" date="2020-07" db="EMBL/GenBank/DDBJ databases">
        <title>Genomic Encyclopedia of Type Strains, Phase III (KMG-III): the genomes of soil and plant-associated and newly described type strains.</title>
        <authorList>
            <person name="Whitman W."/>
        </authorList>
    </citation>
    <scope>NUCLEOTIDE SEQUENCE [LARGE SCALE GENOMIC DNA]</scope>
    <source>
        <strain evidence="2 3">CECT 8576</strain>
    </source>
</reference>
<proteinExistence type="predicted"/>
<dbReference type="Pfam" id="PF13613">
    <property type="entry name" value="HTH_Tnp_4"/>
    <property type="match status" value="1"/>
</dbReference>
<dbReference type="RefSeq" id="WP_179535801.1">
    <property type="nucleotide sequence ID" value="NZ_JACBYW010000004.1"/>
</dbReference>
<dbReference type="EMBL" id="JACBYW010000004">
    <property type="protein sequence ID" value="NYH79411.1"/>
    <property type="molecule type" value="Genomic_DNA"/>
</dbReference>
<sequence length="109" mass="12652">MRYKDTTGLSEDQLRWLAERISELIRWDPSNTLSVFMALVVTLESYRTNLTQKQLAVFRNTSQSTISRVVRRIDPVLADTLNEVHAPLEEFHGRVTHCGWRTHPHRGPP</sequence>
<dbReference type="InterPro" id="IPR027805">
    <property type="entry name" value="Transposase_HTH_dom"/>
</dbReference>
<evidence type="ECO:0000313" key="3">
    <source>
        <dbReference type="Proteomes" id="UP000548304"/>
    </source>
</evidence>
<protein>
    <recommendedName>
        <fullName evidence="1">Transposase Helix-turn-helix domain-containing protein</fullName>
    </recommendedName>
</protein>
<evidence type="ECO:0000313" key="2">
    <source>
        <dbReference type="EMBL" id="NYH79411.1"/>
    </source>
</evidence>
<name>A0A852YXP9_9ACTN</name>